<dbReference type="Proteomes" id="UP001209854">
    <property type="component" value="Unassembled WGS sequence"/>
</dbReference>
<gene>
    <name evidence="2" type="ORF">NX722_06860</name>
</gene>
<feature type="region of interest" description="Disordered" evidence="1">
    <location>
        <begin position="58"/>
        <end position="77"/>
    </location>
</feature>
<sequence length="342" mass="38359">MRYSIPKHWGRWLGSAICLFLLLNPLPVFAQFQYRYWLKIIFDTEDQITIPFRLSRGTDRGADSAPSESVASRLSNPQRQCLEHRGNACGCVRTAPIAQRHEPVSQLEEVRVEGHFTMPDGASQTLQLLPENNAFHQERLMTGDQINALNQQIALMAHILAGLRKREHRQLFSAETAKMSYCSPAKALKSWYFRCGFGFCTALWWLPGALSGAPGAYAGSCIGSTITGYALAFIAGYQKLSNWFVGITLHHDGTRLLQEDAELLRRVITQLDGRSRLYSLRFTSPETAELRFQVLLADSIRLSEQALVYMGLSGHYQTVSVNASEDAPLTPVNEIIFMETSL</sequence>
<evidence type="ECO:0000256" key="1">
    <source>
        <dbReference type="SAM" id="MobiDB-lite"/>
    </source>
</evidence>
<evidence type="ECO:0008006" key="4">
    <source>
        <dbReference type="Google" id="ProtNLM"/>
    </source>
</evidence>
<dbReference type="EMBL" id="JAPFCC010000001">
    <property type="protein sequence ID" value="MCW7552369.1"/>
    <property type="molecule type" value="Genomic_DNA"/>
</dbReference>
<comment type="caution">
    <text evidence="2">The sequence shown here is derived from an EMBL/GenBank/DDBJ whole genome shotgun (WGS) entry which is preliminary data.</text>
</comment>
<keyword evidence="3" id="KW-1185">Reference proteome</keyword>
<accession>A0ABT3MSK8</accession>
<organism evidence="2 3">
    <name type="scientific">Endozoicomonas gorgoniicola</name>
    <dbReference type="NCBI Taxonomy" id="1234144"/>
    <lineage>
        <taxon>Bacteria</taxon>
        <taxon>Pseudomonadati</taxon>
        <taxon>Pseudomonadota</taxon>
        <taxon>Gammaproteobacteria</taxon>
        <taxon>Oceanospirillales</taxon>
        <taxon>Endozoicomonadaceae</taxon>
        <taxon>Endozoicomonas</taxon>
    </lineage>
</organism>
<proteinExistence type="predicted"/>
<reference evidence="2 3" key="1">
    <citation type="submission" date="2022-10" db="EMBL/GenBank/DDBJ databases">
        <title>High-quality genome sequences of two octocoral-associated bacteria, Endozoicomonas euniceicola EF212 and Endozoicomonas gorgoniicola PS125.</title>
        <authorList>
            <person name="Chiou Y.-J."/>
            <person name="Chen Y.-H."/>
        </authorList>
    </citation>
    <scope>NUCLEOTIDE SEQUENCE [LARGE SCALE GENOMIC DNA]</scope>
    <source>
        <strain evidence="2 3">PS125</strain>
    </source>
</reference>
<evidence type="ECO:0000313" key="3">
    <source>
        <dbReference type="Proteomes" id="UP001209854"/>
    </source>
</evidence>
<dbReference type="RefSeq" id="WP_262567337.1">
    <property type="nucleotide sequence ID" value="NZ_JAPFCC010000001.1"/>
</dbReference>
<protein>
    <recommendedName>
        <fullName evidence="4">DUF5683 domain-containing protein</fullName>
    </recommendedName>
</protein>
<feature type="compositionally biased region" description="Polar residues" evidence="1">
    <location>
        <begin position="66"/>
        <end position="77"/>
    </location>
</feature>
<name>A0ABT3MSK8_9GAMM</name>
<evidence type="ECO:0000313" key="2">
    <source>
        <dbReference type="EMBL" id="MCW7552369.1"/>
    </source>
</evidence>